<evidence type="ECO:0000256" key="4">
    <source>
        <dbReference type="ARBA" id="ARBA00022927"/>
    </source>
</evidence>
<feature type="chain" id="PRO_5008632517" description="Outer membrane lipoprotein carrier protein LolA" evidence="5">
    <location>
        <begin position="26"/>
        <end position="206"/>
    </location>
</feature>
<sequence length="206" mass="23468">MGNRVNRKTAWIAALFLLFSVNSFAFSVDDLQQQLSQSTLVRGEFSQVRTMQMFNHPLSTSGTFLLEHDKGLLWQQNTPFPIYLTLTKNKLRQSINGESQVMNDSENPMAFYFTRLFLSLFKGDTKAIQENFTMTLTGSKEGWILLLTPKSAPINSVFETIKIEGGLYLNRVVLREVRGDVTEMIFSNQSSTPSVLTEEELRAFTF</sequence>
<dbReference type="Gene3D" id="2.50.20.10">
    <property type="entry name" value="Lipoprotein localisation LolA/LolB/LppX"/>
    <property type="match status" value="1"/>
</dbReference>
<keyword evidence="3 5" id="KW-0732">Signal</keyword>
<accession>A0A1B9P1Q2</accession>
<dbReference type="CDD" id="cd16325">
    <property type="entry name" value="LolA"/>
    <property type="match status" value="1"/>
</dbReference>
<evidence type="ECO:0000313" key="6">
    <source>
        <dbReference type="EMBL" id="OCH22294.1"/>
    </source>
</evidence>
<evidence type="ECO:0000313" key="7">
    <source>
        <dbReference type="Proteomes" id="UP000093523"/>
    </source>
</evidence>
<dbReference type="InterPro" id="IPR029046">
    <property type="entry name" value="LolA/LolB/LppX"/>
</dbReference>
<dbReference type="GO" id="GO:0015031">
    <property type="term" value="P:protein transport"/>
    <property type="evidence" value="ECO:0007669"/>
    <property type="project" value="UniProtKB-KW"/>
</dbReference>
<keyword evidence="4" id="KW-0653">Protein transport</keyword>
<dbReference type="Pfam" id="PF19574">
    <property type="entry name" value="LolA_3"/>
    <property type="match status" value="1"/>
</dbReference>
<dbReference type="SUPFAM" id="SSF89392">
    <property type="entry name" value="Prokaryotic lipoproteins and lipoprotein localization factors"/>
    <property type="match status" value="1"/>
</dbReference>
<dbReference type="OrthoDB" id="5700849at2"/>
<evidence type="ECO:0000256" key="2">
    <source>
        <dbReference type="ARBA" id="ARBA00022448"/>
    </source>
</evidence>
<comment type="caution">
    <text evidence="6">The sequence shown here is derived from an EMBL/GenBank/DDBJ whole genome shotgun (WGS) entry which is preliminary data.</text>
</comment>
<organism evidence="6 7">
    <name type="scientific">Aliivibrio logei</name>
    <name type="common">Vibrio logei</name>
    <dbReference type="NCBI Taxonomy" id="688"/>
    <lineage>
        <taxon>Bacteria</taxon>
        <taxon>Pseudomonadati</taxon>
        <taxon>Pseudomonadota</taxon>
        <taxon>Gammaproteobacteria</taxon>
        <taxon>Vibrionales</taxon>
        <taxon>Vibrionaceae</taxon>
        <taxon>Aliivibrio</taxon>
    </lineage>
</organism>
<proteinExistence type="predicted"/>
<name>A0A1B9P1Q2_ALILO</name>
<reference evidence="6 7" key="1">
    <citation type="submission" date="2016-06" db="EMBL/GenBank/DDBJ databases">
        <authorList>
            <person name="Kjaerup R.B."/>
            <person name="Dalgaard T.S."/>
            <person name="Juul-Madsen H.R."/>
        </authorList>
    </citation>
    <scope>NUCLEOTIDE SEQUENCE [LARGE SCALE GENOMIC DNA]</scope>
    <source>
        <strain evidence="6 7">1S159</strain>
    </source>
</reference>
<feature type="signal peptide" evidence="5">
    <location>
        <begin position="1"/>
        <end position="25"/>
    </location>
</feature>
<evidence type="ECO:0000256" key="1">
    <source>
        <dbReference type="ARBA" id="ARBA00011245"/>
    </source>
</evidence>
<keyword evidence="2" id="KW-0813">Transport</keyword>
<evidence type="ECO:0000256" key="3">
    <source>
        <dbReference type="ARBA" id="ARBA00022729"/>
    </source>
</evidence>
<dbReference type="STRING" id="688.A6E04_10655"/>
<comment type="subunit">
    <text evidence="1">Monomer.</text>
</comment>
<protein>
    <recommendedName>
        <fullName evidence="8">Outer membrane lipoprotein carrier protein LolA</fullName>
    </recommendedName>
</protein>
<dbReference type="EMBL" id="MAJU01000008">
    <property type="protein sequence ID" value="OCH22294.1"/>
    <property type="molecule type" value="Genomic_DNA"/>
</dbReference>
<dbReference type="AlphaFoldDB" id="A0A1B9P1Q2"/>
<evidence type="ECO:0008006" key="8">
    <source>
        <dbReference type="Google" id="ProtNLM"/>
    </source>
</evidence>
<gene>
    <name evidence="6" type="ORF">A6E04_10655</name>
</gene>
<evidence type="ECO:0000256" key="5">
    <source>
        <dbReference type="SAM" id="SignalP"/>
    </source>
</evidence>
<dbReference type="Proteomes" id="UP000093523">
    <property type="component" value="Unassembled WGS sequence"/>
</dbReference>
<dbReference type="InterPro" id="IPR004564">
    <property type="entry name" value="OM_lipoprot_carrier_LolA-like"/>
</dbReference>